<dbReference type="PROSITE" id="PS00061">
    <property type="entry name" value="ADH_SHORT"/>
    <property type="match status" value="1"/>
</dbReference>
<comment type="catalytic activity">
    <reaction evidence="3">
        <text>2,5-dichlorocyclohexa-2,5-dien-1,4-diol + NAD(+) = 2,5-dichlorohydroquinone + NADH + H(+)</text>
        <dbReference type="Rhea" id="RHEA:15741"/>
        <dbReference type="ChEBI" id="CHEBI:15378"/>
        <dbReference type="ChEBI" id="CHEBI:27545"/>
        <dbReference type="ChEBI" id="CHEBI:28975"/>
        <dbReference type="ChEBI" id="CHEBI:57540"/>
        <dbReference type="ChEBI" id="CHEBI:57945"/>
    </reaction>
</comment>
<evidence type="ECO:0000256" key="3">
    <source>
        <dbReference type="ARBA" id="ARBA00051383"/>
    </source>
</evidence>
<dbReference type="STRING" id="1420583.V473_20330"/>
<dbReference type="SUPFAM" id="SSF51735">
    <property type="entry name" value="NAD(P)-binding Rossmann-fold domains"/>
    <property type="match status" value="1"/>
</dbReference>
<dbReference type="PATRIC" id="fig|1420583.3.peg.3875"/>
<dbReference type="EMBL" id="JACT01000005">
    <property type="protein sequence ID" value="KMS53300.1"/>
    <property type="molecule type" value="Genomic_DNA"/>
</dbReference>
<gene>
    <name evidence="5" type="ORF">V473_20330</name>
</gene>
<keyword evidence="6" id="KW-1185">Reference proteome</keyword>
<dbReference type="GO" id="GO:0016616">
    <property type="term" value="F:oxidoreductase activity, acting on the CH-OH group of donors, NAD or NADP as acceptor"/>
    <property type="evidence" value="ECO:0007669"/>
    <property type="project" value="TreeGrafter"/>
</dbReference>
<keyword evidence="2" id="KW-0560">Oxidoreductase</keyword>
<name>A0A0J8AE38_9SPHN</name>
<dbReference type="PANTHER" id="PTHR42760">
    <property type="entry name" value="SHORT-CHAIN DEHYDROGENASES/REDUCTASES FAMILY MEMBER"/>
    <property type="match status" value="1"/>
</dbReference>
<dbReference type="Proteomes" id="UP000052232">
    <property type="component" value="Unassembled WGS sequence"/>
</dbReference>
<evidence type="ECO:0000313" key="5">
    <source>
        <dbReference type="EMBL" id="KMS53300.1"/>
    </source>
</evidence>
<dbReference type="InterPro" id="IPR036291">
    <property type="entry name" value="NAD(P)-bd_dom_sf"/>
</dbReference>
<evidence type="ECO:0000256" key="2">
    <source>
        <dbReference type="ARBA" id="ARBA00023002"/>
    </source>
</evidence>
<comment type="caution">
    <text evidence="5">The sequence shown here is derived from an EMBL/GenBank/DDBJ whole genome shotgun (WGS) entry which is preliminary data.</text>
</comment>
<dbReference type="InterPro" id="IPR002347">
    <property type="entry name" value="SDR_fam"/>
</dbReference>
<dbReference type="Pfam" id="PF00106">
    <property type="entry name" value="adh_short"/>
    <property type="match status" value="1"/>
</dbReference>
<dbReference type="RefSeq" id="WP_066608513.1">
    <property type="nucleotide sequence ID" value="NZ_KQ130436.1"/>
</dbReference>
<dbReference type="InterPro" id="IPR020904">
    <property type="entry name" value="Sc_DH/Rdtase_CS"/>
</dbReference>
<sequence>MTAAPIFDLTGRVALVTGASSGLGERFSHILADAGAAVVLAARRTDLLEATRAAIQAKGGRAIAVAMDVADEASTIAAYDAAEAAFGTVDTIIANAGMNSEGMTTDLPVEEFDRVMAVNLRGPFLTAREGARRLMAAGSPEKQHGRIVITSSVTAHKVDAGLAVYSGSKAGVLQMGKVMARDWVRKGINVNMICPGYIKTAINGAWFDTPAGERQIQKFPRRRMMEESDLDAILLFLASDASRAVTGTHITIDDGQSL</sequence>
<evidence type="ECO:0000256" key="4">
    <source>
        <dbReference type="RuleBase" id="RU000363"/>
    </source>
</evidence>
<reference evidence="5 6" key="1">
    <citation type="journal article" date="2015" name="G3 (Bethesda)">
        <title>Insights into Ongoing Evolution of the Hexachlorocyclohexane Catabolic Pathway from Comparative Genomics of Ten Sphingomonadaceae Strains.</title>
        <authorList>
            <person name="Pearce S.L."/>
            <person name="Oakeshott J.G."/>
            <person name="Pandey G."/>
        </authorList>
    </citation>
    <scope>NUCLEOTIDE SEQUENCE [LARGE SCALE GENOMIC DNA]</scope>
    <source>
        <strain evidence="5 6">LL01</strain>
    </source>
</reference>
<evidence type="ECO:0000313" key="6">
    <source>
        <dbReference type="Proteomes" id="UP000052232"/>
    </source>
</evidence>
<dbReference type="GO" id="GO:0006633">
    <property type="term" value="P:fatty acid biosynthetic process"/>
    <property type="evidence" value="ECO:0007669"/>
    <property type="project" value="TreeGrafter"/>
</dbReference>
<evidence type="ECO:0000256" key="1">
    <source>
        <dbReference type="ARBA" id="ARBA00006484"/>
    </source>
</evidence>
<dbReference type="PRINTS" id="PR00080">
    <property type="entry name" value="SDRFAMILY"/>
</dbReference>
<organism evidence="5 6">
    <name type="scientific">Sphingobium cupriresistens LL01</name>
    <dbReference type="NCBI Taxonomy" id="1420583"/>
    <lineage>
        <taxon>Bacteria</taxon>
        <taxon>Pseudomonadati</taxon>
        <taxon>Pseudomonadota</taxon>
        <taxon>Alphaproteobacteria</taxon>
        <taxon>Sphingomonadales</taxon>
        <taxon>Sphingomonadaceae</taxon>
        <taxon>Sphingobium</taxon>
    </lineage>
</organism>
<dbReference type="PRINTS" id="PR00081">
    <property type="entry name" value="GDHRDH"/>
</dbReference>
<dbReference type="AlphaFoldDB" id="A0A0J8AE38"/>
<dbReference type="FunFam" id="3.40.50.720:FF:000084">
    <property type="entry name" value="Short-chain dehydrogenase reductase"/>
    <property type="match status" value="1"/>
</dbReference>
<protein>
    <submittedName>
        <fullName evidence="5">Short-chain dehydrogenase</fullName>
    </submittedName>
</protein>
<proteinExistence type="inferred from homology"/>
<dbReference type="PANTHER" id="PTHR42760:SF133">
    <property type="entry name" value="3-OXOACYL-[ACYL-CARRIER-PROTEIN] REDUCTASE"/>
    <property type="match status" value="1"/>
</dbReference>
<dbReference type="GO" id="GO:0048038">
    <property type="term" value="F:quinone binding"/>
    <property type="evidence" value="ECO:0007669"/>
    <property type="project" value="TreeGrafter"/>
</dbReference>
<dbReference type="CDD" id="cd05233">
    <property type="entry name" value="SDR_c"/>
    <property type="match status" value="1"/>
</dbReference>
<dbReference type="Gene3D" id="3.40.50.720">
    <property type="entry name" value="NAD(P)-binding Rossmann-like Domain"/>
    <property type="match status" value="1"/>
</dbReference>
<comment type="similarity">
    <text evidence="1 4">Belongs to the short-chain dehydrogenases/reductases (SDR) family.</text>
</comment>
<accession>A0A0J8AE38</accession>